<evidence type="ECO:0000256" key="1">
    <source>
        <dbReference type="ARBA" id="ARBA00004167"/>
    </source>
</evidence>
<dbReference type="GeneID" id="123444542"/>
<comment type="subcellular location">
    <subcellularLocation>
        <location evidence="1">Membrane</location>
        <topology evidence="1">Single-pass membrane protein</topology>
    </subcellularLocation>
</comment>
<dbReference type="Gramene" id="HORVU.MOREX.r3.3HG0292710.1">
    <property type="protein sequence ID" value="HORVU.MOREX.r3.3HG0292710.1"/>
    <property type="gene ID" value="HORVU.MOREX.r3.3HG0292710"/>
</dbReference>
<evidence type="ECO:0000256" key="6">
    <source>
        <dbReference type="SAM" id="MobiDB-lite"/>
    </source>
</evidence>
<feature type="region of interest" description="Disordered" evidence="6">
    <location>
        <begin position="449"/>
        <end position="478"/>
    </location>
</feature>
<dbReference type="KEGG" id="hvg:123444542"/>
<dbReference type="Proteomes" id="UP000011116">
    <property type="component" value="Chromosome 3H"/>
</dbReference>
<dbReference type="PaxDb" id="4513-MLOC_60520.3"/>
<reference evidence="8" key="2">
    <citation type="submission" date="2020-10" db="EMBL/GenBank/DDBJ databases">
        <authorList>
            <person name="Scholz U."/>
            <person name="Mascher M."/>
            <person name="Fiebig A."/>
        </authorList>
    </citation>
    <scope>NUCLEOTIDE SEQUENCE [LARGE SCALE GENOMIC DNA]</scope>
    <source>
        <strain evidence="8">cv. Morex</strain>
    </source>
</reference>
<dbReference type="InParanoid" id="M0XJ34"/>
<dbReference type="InterPro" id="IPR039306">
    <property type="entry name" value="MYOB"/>
</dbReference>
<sequence length="880" mass="97111">MGTRMTVLRRLPVTLSSALLEWILMLLLFIDAVYSFLITRFARLCKLPVPCPFCSRLDHVLGNEEPCFYRELICKTHKSEISSLAFCRLHQKLAGAESMCDGCSSSSLAPRVTPNKNDNTDEPAVDADILDSTQGGDGVLHSPLTRICSCCAQHFEQRSVSLFSQKSGELKPPNSPKICTDYSVSWRLDEPLKTKDIYHQSDHTSHDRYSALQMTSDSEVEVPCADDGRDSHPHEAFDMEKRDFQEDAVFEIPVLPPPEVVKPSEMNVQEEQKVTDSGNASSADPVPNYDPGSVISGSQMEAQDISSRTRASQHDPLIAIEELSLEDATVPQIPVASVDELPKILGETESCQRTSDSIIEPYTSQFTILEQHYAVAVDKNIKEEAQEAEIAAISCGAFHQRNTLANDPVTSEPVPKDYHVVASEDTYPKDNFGDIPVSQVSADSETLAEVEDNPKKAEWTGDTGIDGLTAHDPSSSTSKDLVAKDVKEAHIPPVAVRSNGEVSQGLDAIEEHPQTIEMVGERRPPSLSTQISMNEAYNLAIGMRSGFPSPTLTDVILGKGSSASVNGELRLLLSQLSASRGLEATWLDPGPSPRAYGRGDDLIVQNITRRISLERNVSGLESLDGSVVSEMEGESTIDRMRRQIDLDRKSIHLLCRELEEERNAAAIAANQALAMITRLQDEKAAMQMEASHYQRMMEEQAEYDGEALAEANELLAQREDQIQELEAELEKCRTQSGGGGPTEKQDDQLPFEEQNSTAALLEDERAYISETLRKLEKKLQLYSNNNTSTDLSNSDAIEETQESILSAKEGQSSKMDGEADPSTFQEEISSLHKRLKTLEGDRDFLEHSINSLKNGKEGAQFVREIACNLRELRAIAIDNK</sequence>
<name>M0XJ34_HORVV</name>
<organism evidence="8 9">
    <name type="scientific">Hordeum vulgare subsp. vulgare</name>
    <name type="common">Domesticated barley</name>
    <dbReference type="NCBI Taxonomy" id="112509"/>
    <lineage>
        <taxon>Eukaryota</taxon>
        <taxon>Viridiplantae</taxon>
        <taxon>Streptophyta</taxon>
        <taxon>Embryophyta</taxon>
        <taxon>Tracheophyta</taxon>
        <taxon>Spermatophyta</taxon>
        <taxon>Magnoliopsida</taxon>
        <taxon>Liliopsida</taxon>
        <taxon>Poales</taxon>
        <taxon>Poaceae</taxon>
        <taxon>BOP clade</taxon>
        <taxon>Pooideae</taxon>
        <taxon>Triticodae</taxon>
        <taxon>Triticeae</taxon>
        <taxon>Hordeinae</taxon>
        <taxon>Hordeum</taxon>
    </lineage>
</organism>
<feature type="transmembrane region" description="Helical" evidence="7">
    <location>
        <begin position="12"/>
        <end position="37"/>
    </location>
</feature>
<dbReference type="RefSeq" id="XP_044977233.1">
    <property type="nucleotide sequence ID" value="XM_045121298.1"/>
</dbReference>
<dbReference type="GO" id="GO:0080115">
    <property type="term" value="F:myosin XI tail binding"/>
    <property type="evidence" value="ECO:0007669"/>
    <property type="project" value="UniProtKB-ARBA"/>
</dbReference>
<dbReference type="ExpressionAtlas" id="M0XJ34">
    <property type="expression patterns" value="differential"/>
</dbReference>
<dbReference type="PROSITE" id="PS51775">
    <property type="entry name" value="GTD_BINDING"/>
    <property type="match status" value="1"/>
</dbReference>
<dbReference type="PANTHER" id="PTHR31448">
    <property type="entry name" value="MYOSIN-BINDING PROTEIN 2"/>
    <property type="match status" value="1"/>
</dbReference>
<dbReference type="GO" id="GO:0016020">
    <property type="term" value="C:membrane"/>
    <property type="evidence" value="ECO:0007669"/>
    <property type="project" value="UniProtKB-SubCell"/>
</dbReference>
<keyword evidence="5" id="KW-0175">Coiled coil</keyword>
<evidence type="ECO:0000256" key="5">
    <source>
        <dbReference type="SAM" id="Coils"/>
    </source>
</evidence>
<evidence type="ECO:0000256" key="2">
    <source>
        <dbReference type="ARBA" id="ARBA00022692"/>
    </source>
</evidence>
<reference evidence="8" key="3">
    <citation type="submission" date="2022-01" db="UniProtKB">
        <authorList>
            <consortium name="EnsemblPlants"/>
        </authorList>
    </citation>
    <scope>IDENTIFICATION</scope>
    <source>
        <strain evidence="8">subsp. vulgare</strain>
    </source>
</reference>
<reference evidence="9" key="1">
    <citation type="journal article" date="2012" name="Nature">
        <title>A physical, genetic and functional sequence assembly of the barley genome.</title>
        <authorList>
            <consortium name="The International Barley Genome Sequencing Consortium"/>
            <person name="Mayer K.F."/>
            <person name="Waugh R."/>
            <person name="Brown J.W."/>
            <person name="Schulman A."/>
            <person name="Langridge P."/>
            <person name="Platzer M."/>
            <person name="Fincher G.B."/>
            <person name="Muehlbauer G.J."/>
            <person name="Sato K."/>
            <person name="Close T.J."/>
            <person name="Wise R.P."/>
            <person name="Stein N."/>
        </authorList>
    </citation>
    <scope>NUCLEOTIDE SEQUENCE [LARGE SCALE GENOMIC DNA]</scope>
    <source>
        <strain evidence="9">cv. Morex</strain>
    </source>
</reference>
<feature type="region of interest" description="Disordered" evidence="6">
    <location>
        <begin position="269"/>
        <end position="302"/>
    </location>
</feature>
<dbReference type="Gramene" id="HORVU.MOREX.r2.3HG0243430.1">
    <property type="protein sequence ID" value="HORVU.MOREX.r2.3HG0243430.1"/>
    <property type="gene ID" value="HORVU.MOREX.r2.3HG0243430"/>
</dbReference>
<dbReference type="STRING" id="112509.M0XJ34"/>
<evidence type="ECO:0000256" key="3">
    <source>
        <dbReference type="ARBA" id="ARBA00022989"/>
    </source>
</evidence>
<keyword evidence="2 7" id="KW-0812">Transmembrane</keyword>
<keyword evidence="4 7" id="KW-0472">Membrane</keyword>
<evidence type="ECO:0000256" key="7">
    <source>
        <dbReference type="SAM" id="Phobius"/>
    </source>
</evidence>
<keyword evidence="9" id="KW-1185">Reference proteome</keyword>
<accession>M0XJ34</accession>
<dbReference type="InterPro" id="IPR007656">
    <property type="entry name" value="GTD-bd"/>
</dbReference>
<dbReference type="Pfam" id="PF04576">
    <property type="entry name" value="Zein-binding"/>
    <property type="match status" value="1"/>
</dbReference>
<dbReference type="RefSeq" id="XP_044977232.1">
    <property type="nucleotide sequence ID" value="XM_045121297.1"/>
</dbReference>
<evidence type="ECO:0000313" key="8">
    <source>
        <dbReference type="EnsemblPlants" id="HORVU.MOREX.r3.3HG0292710.1"/>
    </source>
</evidence>
<evidence type="ECO:0000256" key="4">
    <source>
        <dbReference type="ARBA" id="ARBA00023136"/>
    </source>
</evidence>
<dbReference type="EnsemblPlants" id="HORVU.MOREX.r3.3HG0292710.1">
    <property type="protein sequence ID" value="HORVU.MOREX.r3.3HG0292710.1"/>
    <property type="gene ID" value="HORVU.MOREX.r3.3HG0292710"/>
</dbReference>
<dbReference type="PANTHER" id="PTHR31448:SF32">
    <property type="entry name" value="MYOSIN-BINDING PROTEIN 1"/>
    <property type="match status" value="1"/>
</dbReference>
<evidence type="ECO:0000313" key="9">
    <source>
        <dbReference type="Proteomes" id="UP000011116"/>
    </source>
</evidence>
<feature type="coiled-coil region" evidence="5">
    <location>
        <begin position="669"/>
        <end position="778"/>
    </location>
</feature>
<gene>
    <name evidence="8" type="primary">LOC123444542</name>
</gene>
<dbReference type="OrthoDB" id="1047602at2759"/>
<keyword evidence="3 7" id="KW-1133">Transmembrane helix</keyword>
<protein>
    <submittedName>
        <fullName evidence="8">Uncharacterized protein</fullName>
    </submittedName>
</protein>
<proteinExistence type="predicted"/>
<dbReference type="eggNOG" id="ENOG502QPSJ">
    <property type="taxonomic scope" value="Eukaryota"/>
</dbReference>
<dbReference type="AlphaFoldDB" id="M0XJ34"/>